<evidence type="ECO:0000313" key="3">
    <source>
        <dbReference type="Proteomes" id="UP000199136"/>
    </source>
</evidence>
<feature type="domain" description="N-acetyltransferase" evidence="1">
    <location>
        <begin position="1"/>
        <end position="162"/>
    </location>
</feature>
<evidence type="ECO:0000313" key="2">
    <source>
        <dbReference type="EMBL" id="SFQ04287.1"/>
    </source>
</evidence>
<dbReference type="RefSeq" id="WP_143084227.1">
    <property type="nucleotide sequence ID" value="NZ_FOXW01000001.1"/>
</dbReference>
<dbReference type="InterPro" id="IPR000182">
    <property type="entry name" value="GNAT_dom"/>
</dbReference>
<reference evidence="2 3" key="1">
    <citation type="submission" date="2016-10" db="EMBL/GenBank/DDBJ databases">
        <authorList>
            <person name="de Groot N.N."/>
        </authorList>
    </citation>
    <scope>NUCLEOTIDE SEQUENCE [LARGE SCALE GENOMIC DNA]</scope>
    <source>
        <strain evidence="2 3">DSM 20581</strain>
    </source>
</reference>
<dbReference type="GO" id="GO:0016747">
    <property type="term" value="F:acyltransferase activity, transferring groups other than amino-acyl groups"/>
    <property type="evidence" value="ECO:0007669"/>
    <property type="project" value="InterPro"/>
</dbReference>
<proteinExistence type="predicted"/>
<dbReference type="OrthoDB" id="9796381at2"/>
<evidence type="ECO:0000259" key="1">
    <source>
        <dbReference type="PROSITE" id="PS51186"/>
    </source>
</evidence>
<dbReference type="InterPro" id="IPR016181">
    <property type="entry name" value="Acyl_CoA_acyltransferase"/>
</dbReference>
<dbReference type="STRING" id="82801.SAMN04488506_0435"/>
<protein>
    <recommendedName>
        <fullName evidence="1">N-acetyltransferase domain-containing protein</fullName>
    </recommendedName>
</protein>
<keyword evidence="3" id="KW-1185">Reference proteome</keyword>
<dbReference type="Pfam" id="PF00583">
    <property type="entry name" value="Acetyltransf_1"/>
    <property type="match status" value="1"/>
</dbReference>
<dbReference type="Proteomes" id="UP000199136">
    <property type="component" value="Unassembled WGS sequence"/>
</dbReference>
<gene>
    <name evidence="2" type="ORF">SAMN04488506_0435</name>
</gene>
<accession>A0A1I5VAD6</accession>
<dbReference type="SUPFAM" id="SSF55729">
    <property type="entry name" value="Acyl-CoA N-acyltransferases (Nat)"/>
    <property type="match status" value="1"/>
</dbReference>
<name>A0A1I5VAD6_9LACT</name>
<dbReference type="EMBL" id="FOXW01000001">
    <property type="protein sequence ID" value="SFQ04287.1"/>
    <property type="molecule type" value="Genomic_DNA"/>
</dbReference>
<organism evidence="2 3">
    <name type="scientific">Desemzia incerta</name>
    <dbReference type="NCBI Taxonomy" id="82801"/>
    <lineage>
        <taxon>Bacteria</taxon>
        <taxon>Bacillati</taxon>
        <taxon>Bacillota</taxon>
        <taxon>Bacilli</taxon>
        <taxon>Lactobacillales</taxon>
        <taxon>Carnobacteriaceae</taxon>
        <taxon>Desemzia</taxon>
    </lineage>
</organism>
<dbReference type="PROSITE" id="PS51186">
    <property type="entry name" value="GNAT"/>
    <property type="match status" value="1"/>
</dbReference>
<sequence>MQIRKTVLNELELIQAIYDEARQYMRDNGNSHQWVNGYPSDELLKKDIAEGISYVCIDQGEIVGVFTFSIGEDETYKKIYDGQWLNEKTYGVIHRLGVSSAKKGVGTVCLDWCFQQIPNIRVDTHEANVPMQKLLMKNGYQKCGIIYVNDGTPRAAFQKTIDSVM</sequence>
<dbReference type="Gene3D" id="3.40.630.30">
    <property type="match status" value="1"/>
</dbReference>
<dbReference type="AlphaFoldDB" id="A0A1I5VAD6"/>